<dbReference type="InterPro" id="IPR001647">
    <property type="entry name" value="HTH_TetR"/>
</dbReference>
<dbReference type="InterPro" id="IPR009057">
    <property type="entry name" value="Homeodomain-like_sf"/>
</dbReference>
<dbReference type="RefSeq" id="WP_244712789.1">
    <property type="nucleotide sequence ID" value="NZ_CP095073.1"/>
</dbReference>
<evidence type="ECO:0000256" key="1">
    <source>
        <dbReference type="ARBA" id="ARBA00022491"/>
    </source>
</evidence>
<evidence type="ECO:0000259" key="4">
    <source>
        <dbReference type="PROSITE" id="PS50977"/>
    </source>
</evidence>
<proteinExistence type="predicted"/>
<sequence>MAGLREEKKKQTQLAIMESAKKIFSEKGFENASMVEIAKDAAVGTGTIYNYFSSKGALLLQIFSEETSRMEMKEPQRLKASSEAGLAERISEFILQFTVLFSHYPKAFWKELFHVMTEEAQESIHLRQGLFGLDEDIMKDVTSIISTASEQFLLPVDPEDAAYVIYSSVMTDTLFYIYSEDMSYETYAGRISEHIKFVLAGKIKGRQPGSI</sequence>
<feature type="domain" description="HTH tetR-type" evidence="4">
    <location>
        <begin position="10"/>
        <end position="70"/>
    </location>
</feature>
<accession>A0ABY4EQG3</accession>
<evidence type="ECO:0000256" key="2">
    <source>
        <dbReference type="ARBA" id="ARBA00023125"/>
    </source>
</evidence>
<keyword evidence="6" id="KW-1185">Reference proteome</keyword>
<reference evidence="5 6" key="1">
    <citation type="submission" date="2022-04" db="EMBL/GenBank/DDBJ databases">
        <title>Halobacillus sp. isolated from saltern.</title>
        <authorList>
            <person name="Won M."/>
            <person name="Lee C.-M."/>
            <person name="Woen H.-Y."/>
            <person name="Kwon S.-W."/>
        </authorList>
    </citation>
    <scope>NUCLEOTIDE SEQUENCE [LARGE SCALE GENOMIC DNA]</scope>
    <source>
        <strain evidence="5 6">SSBR10-3</strain>
    </source>
</reference>
<evidence type="ECO:0000313" key="5">
    <source>
        <dbReference type="EMBL" id="UOQ45884.1"/>
    </source>
</evidence>
<evidence type="ECO:0000256" key="3">
    <source>
        <dbReference type="PROSITE-ProRule" id="PRU00335"/>
    </source>
</evidence>
<organism evidence="5 6">
    <name type="scientific">Halobacillus salinarum</name>
    <dbReference type="NCBI Taxonomy" id="2932257"/>
    <lineage>
        <taxon>Bacteria</taxon>
        <taxon>Bacillati</taxon>
        <taxon>Bacillota</taxon>
        <taxon>Bacilli</taxon>
        <taxon>Bacillales</taxon>
        <taxon>Bacillaceae</taxon>
        <taxon>Halobacillus</taxon>
    </lineage>
</organism>
<dbReference type="PROSITE" id="PS50977">
    <property type="entry name" value="HTH_TETR_2"/>
    <property type="match status" value="1"/>
</dbReference>
<evidence type="ECO:0000313" key="6">
    <source>
        <dbReference type="Proteomes" id="UP000831787"/>
    </source>
</evidence>
<dbReference type="Gene3D" id="1.10.357.10">
    <property type="entry name" value="Tetracycline Repressor, domain 2"/>
    <property type="match status" value="1"/>
</dbReference>
<feature type="DNA-binding region" description="H-T-H motif" evidence="3">
    <location>
        <begin position="33"/>
        <end position="52"/>
    </location>
</feature>
<dbReference type="PROSITE" id="PS01081">
    <property type="entry name" value="HTH_TETR_1"/>
    <property type="match status" value="1"/>
</dbReference>
<dbReference type="PANTHER" id="PTHR43479">
    <property type="entry name" value="ACREF/ENVCD OPERON REPRESSOR-RELATED"/>
    <property type="match status" value="1"/>
</dbReference>
<dbReference type="InterPro" id="IPR050624">
    <property type="entry name" value="HTH-type_Tx_Regulator"/>
</dbReference>
<dbReference type="EMBL" id="CP095073">
    <property type="protein sequence ID" value="UOQ45884.1"/>
    <property type="molecule type" value="Genomic_DNA"/>
</dbReference>
<keyword evidence="2 3" id="KW-0238">DNA-binding</keyword>
<dbReference type="Proteomes" id="UP000831787">
    <property type="component" value="Chromosome"/>
</dbReference>
<dbReference type="PANTHER" id="PTHR43479:SF11">
    <property type="entry name" value="ACREF_ENVCD OPERON REPRESSOR-RELATED"/>
    <property type="match status" value="1"/>
</dbReference>
<gene>
    <name evidence="5" type="ORF">MUN89_08160</name>
</gene>
<dbReference type="Pfam" id="PF00440">
    <property type="entry name" value="TetR_N"/>
    <property type="match status" value="1"/>
</dbReference>
<keyword evidence="1" id="KW-0678">Repressor</keyword>
<name>A0ABY4EQG3_9BACI</name>
<dbReference type="InterPro" id="IPR023772">
    <property type="entry name" value="DNA-bd_HTH_TetR-type_CS"/>
</dbReference>
<dbReference type="PRINTS" id="PR00455">
    <property type="entry name" value="HTHTETR"/>
</dbReference>
<dbReference type="SUPFAM" id="SSF46689">
    <property type="entry name" value="Homeodomain-like"/>
    <property type="match status" value="1"/>
</dbReference>
<protein>
    <submittedName>
        <fullName evidence="5">TetR/AcrR family transcriptional regulator</fullName>
    </submittedName>
</protein>